<evidence type="ECO:0000256" key="4">
    <source>
        <dbReference type="ARBA" id="ARBA00023136"/>
    </source>
</evidence>
<dbReference type="InterPro" id="IPR033985">
    <property type="entry name" value="SusD-like_N"/>
</dbReference>
<dbReference type="AlphaFoldDB" id="A0A6I6K1N3"/>
<dbReference type="Pfam" id="PF07980">
    <property type="entry name" value="SusD_RagB"/>
    <property type="match status" value="1"/>
</dbReference>
<sequence>MKNFNEMKKNILYIGLIVLLMVTSCDEPIELYPLDVPSAETFYTNEVEIQGGVNACYSYIDAYRYSYLDPGYSWDALSDLVYSRGNSFTIGYLGSTLDYTHGYFLGLWRRMYQGVARCNLMLEKIEENKDLIPDEKVKQFQGEVYFLRAFYYLRLTNMFGDVVYLDAPVNSVEEASNVTRTARAEVLQKIYADFDMAAQLLAGSEVTALGRATSGAAMAYKARAALQNNDWATAATAAKSVIDSKQYSLMPSYETLFTENVIESAENTEQIFSLGHLVEAGTQTQYVRYTASRALGGWSTIVPTQNMIDSYLCVDGMDISESPMYDKSNPYDNRDPRMRYSLVLPGDLWGDYIYETRLDKPETLNAAGETVTNRDSYNSTEFTSFTGYLIRKYFEFKYVENAAQCENPFMLCRYAEVLLTYAEAKIELGEIDADCVAAINEVRGRSDVMMPEVTAGSQAEMRKIVRTERKVELFNENLRWDDLKRWKRAEVVLNRPILGRPVLGDFEGYPDVEFDEYGDPLYDVASYIPHPSTDYRVVLNTFFQQRDYLWPIPETELALNPALGQNDGW</sequence>
<comment type="subcellular location">
    <subcellularLocation>
        <location evidence="1">Cell outer membrane</location>
    </subcellularLocation>
</comment>
<evidence type="ECO:0000256" key="1">
    <source>
        <dbReference type="ARBA" id="ARBA00004442"/>
    </source>
</evidence>
<feature type="domain" description="SusD-like N-terminal" evidence="7">
    <location>
        <begin position="97"/>
        <end position="225"/>
    </location>
</feature>
<evidence type="ECO:0000313" key="8">
    <source>
        <dbReference type="EMBL" id="QGY47529.1"/>
    </source>
</evidence>
<keyword evidence="5" id="KW-0998">Cell outer membrane</keyword>
<name>A0A6I6K1N3_9BACT</name>
<dbReference type="GO" id="GO:0009279">
    <property type="term" value="C:cell outer membrane"/>
    <property type="evidence" value="ECO:0007669"/>
    <property type="project" value="UniProtKB-SubCell"/>
</dbReference>
<evidence type="ECO:0000313" key="9">
    <source>
        <dbReference type="Proteomes" id="UP000428260"/>
    </source>
</evidence>
<evidence type="ECO:0000259" key="7">
    <source>
        <dbReference type="Pfam" id="PF14322"/>
    </source>
</evidence>
<dbReference type="Proteomes" id="UP000428260">
    <property type="component" value="Chromosome"/>
</dbReference>
<feature type="domain" description="RagB/SusD" evidence="6">
    <location>
        <begin position="285"/>
        <end position="569"/>
    </location>
</feature>
<dbReference type="EMBL" id="CP046401">
    <property type="protein sequence ID" value="QGY47529.1"/>
    <property type="molecule type" value="Genomic_DNA"/>
</dbReference>
<evidence type="ECO:0000256" key="2">
    <source>
        <dbReference type="ARBA" id="ARBA00006275"/>
    </source>
</evidence>
<keyword evidence="9" id="KW-1185">Reference proteome</keyword>
<evidence type="ECO:0000256" key="5">
    <source>
        <dbReference type="ARBA" id="ARBA00023237"/>
    </source>
</evidence>
<comment type="similarity">
    <text evidence="2">Belongs to the SusD family.</text>
</comment>
<protein>
    <submittedName>
        <fullName evidence="8">RagB/SusD family nutrient uptake outer membrane protein</fullName>
    </submittedName>
</protein>
<dbReference type="Pfam" id="PF14322">
    <property type="entry name" value="SusD-like_3"/>
    <property type="match status" value="1"/>
</dbReference>
<dbReference type="InterPro" id="IPR012944">
    <property type="entry name" value="SusD_RagB_dom"/>
</dbReference>
<accession>A0A6I6K1N3</accession>
<dbReference type="KEGG" id="mcos:GM418_28820"/>
<keyword evidence="3" id="KW-0732">Signal</keyword>
<proteinExistence type="inferred from homology"/>
<organism evidence="8 9">
    <name type="scientific">Maribellus comscasis</name>
    <dbReference type="NCBI Taxonomy" id="2681766"/>
    <lineage>
        <taxon>Bacteria</taxon>
        <taxon>Pseudomonadati</taxon>
        <taxon>Bacteroidota</taxon>
        <taxon>Bacteroidia</taxon>
        <taxon>Marinilabiliales</taxon>
        <taxon>Prolixibacteraceae</taxon>
        <taxon>Maribellus</taxon>
    </lineage>
</organism>
<evidence type="ECO:0000259" key="6">
    <source>
        <dbReference type="Pfam" id="PF07980"/>
    </source>
</evidence>
<dbReference type="InterPro" id="IPR011990">
    <property type="entry name" value="TPR-like_helical_dom_sf"/>
</dbReference>
<gene>
    <name evidence="8" type="ORF">GM418_28820</name>
</gene>
<reference evidence="8 9" key="1">
    <citation type="submission" date="2019-11" db="EMBL/GenBank/DDBJ databases">
        <authorList>
            <person name="Zheng R.K."/>
            <person name="Sun C.M."/>
        </authorList>
    </citation>
    <scope>NUCLEOTIDE SEQUENCE [LARGE SCALE GENOMIC DNA]</scope>
    <source>
        <strain evidence="8 9">WC007</strain>
    </source>
</reference>
<dbReference type="Gene3D" id="1.25.40.390">
    <property type="match status" value="1"/>
</dbReference>
<keyword evidence="4" id="KW-0472">Membrane</keyword>
<dbReference type="PROSITE" id="PS51257">
    <property type="entry name" value="PROKAR_LIPOPROTEIN"/>
    <property type="match status" value="1"/>
</dbReference>
<evidence type="ECO:0000256" key="3">
    <source>
        <dbReference type="ARBA" id="ARBA00022729"/>
    </source>
</evidence>
<dbReference type="SUPFAM" id="SSF48452">
    <property type="entry name" value="TPR-like"/>
    <property type="match status" value="1"/>
</dbReference>